<dbReference type="SUPFAM" id="SSF47413">
    <property type="entry name" value="lambda repressor-like DNA-binding domains"/>
    <property type="match status" value="1"/>
</dbReference>
<dbReference type="PROSITE" id="PS50932">
    <property type="entry name" value="HTH_LACI_2"/>
    <property type="match status" value="1"/>
</dbReference>
<dbReference type="Pfam" id="PF00356">
    <property type="entry name" value="LacI"/>
    <property type="match status" value="1"/>
</dbReference>
<evidence type="ECO:0000256" key="2">
    <source>
        <dbReference type="ARBA" id="ARBA00023125"/>
    </source>
</evidence>
<dbReference type="InterPro" id="IPR010982">
    <property type="entry name" value="Lambda_DNA-bd_dom_sf"/>
</dbReference>
<evidence type="ECO:0000313" key="5">
    <source>
        <dbReference type="EMBL" id="GIG76751.1"/>
    </source>
</evidence>
<evidence type="ECO:0000256" key="3">
    <source>
        <dbReference type="ARBA" id="ARBA00023163"/>
    </source>
</evidence>
<evidence type="ECO:0000313" key="6">
    <source>
        <dbReference type="Proteomes" id="UP000653674"/>
    </source>
</evidence>
<dbReference type="Proteomes" id="UP000653674">
    <property type="component" value="Unassembled WGS sequence"/>
</dbReference>
<accession>A0A8J3PR44</accession>
<keyword evidence="1" id="KW-0805">Transcription regulation</keyword>
<dbReference type="RefSeq" id="WP_168071829.1">
    <property type="nucleotide sequence ID" value="NZ_BAAAQJ010000003.1"/>
</dbReference>
<dbReference type="Gene3D" id="3.40.50.2300">
    <property type="match status" value="2"/>
</dbReference>
<comment type="caution">
    <text evidence="5">The sequence shown here is derived from an EMBL/GenBank/DDBJ whole genome shotgun (WGS) entry which is preliminary data.</text>
</comment>
<dbReference type="PROSITE" id="PS00356">
    <property type="entry name" value="HTH_LACI_1"/>
    <property type="match status" value="1"/>
</dbReference>
<dbReference type="PANTHER" id="PTHR30146">
    <property type="entry name" value="LACI-RELATED TRANSCRIPTIONAL REPRESSOR"/>
    <property type="match status" value="1"/>
</dbReference>
<sequence length="343" mass="36292">MVAQEARTVTLFDVATEAGVSLATASRALNGSARRVREDLRLRVLEAAAALNYSPNAAAQVVARGRSNLVGLLVHEIADPYFSAIASGVMGAAEKSGLLVTVASTGRDADREAVHIAAFRGQRARAVILAGSRLDDTVSLERLGQELVAFEGTGGRVVMISQSKLPVDTVVVENHAGARNLAETLVGLGYRRFAVLAGPPGLLTARDRLAGFRAGLAGADIHGDSVDVVRGGFDREGGYSAMNQLLDRGTEARCLFAVNDVMAMGAIAAMRERGLEVPRDMAMAGFGDFSMLRDITPTLTTVTLPLEDIGASALDLVFLERADKPRSRRIRGEVVVRASTPQR</sequence>
<dbReference type="InterPro" id="IPR000843">
    <property type="entry name" value="HTH_LacI"/>
</dbReference>
<name>A0A8J3PR44_9ACTN</name>
<dbReference type="Gene3D" id="1.10.260.40">
    <property type="entry name" value="lambda repressor-like DNA-binding domains"/>
    <property type="match status" value="1"/>
</dbReference>
<evidence type="ECO:0000256" key="1">
    <source>
        <dbReference type="ARBA" id="ARBA00023015"/>
    </source>
</evidence>
<keyword evidence="2" id="KW-0238">DNA-binding</keyword>
<proteinExistence type="predicted"/>
<dbReference type="Pfam" id="PF13377">
    <property type="entry name" value="Peripla_BP_3"/>
    <property type="match status" value="1"/>
</dbReference>
<dbReference type="InterPro" id="IPR046335">
    <property type="entry name" value="LacI/GalR-like_sensor"/>
</dbReference>
<dbReference type="CDD" id="cd01392">
    <property type="entry name" value="HTH_LacI"/>
    <property type="match status" value="1"/>
</dbReference>
<keyword evidence="6" id="KW-1185">Reference proteome</keyword>
<dbReference type="PANTHER" id="PTHR30146:SF153">
    <property type="entry name" value="LACTOSE OPERON REPRESSOR"/>
    <property type="match status" value="1"/>
</dbReference>
<dbReference type="AlphaFoldDB" id="A0A8J3PR44"/>
<reference evidence="5" key="1">
    <citation type="submission" date="2021-01" db="EMBL/GenBank/DDBJ databases">
        <title>Whole genome shotgun sequence of Planosporangium flavigriseum NBRC 105377.</title>
        <authorList>
            <person name="Komaki H."/>
            <person name="Tamura T."/>
        </authorList>
    </citation>
    <scope>NUCLEOTIDE SEQUENCE</scope>
    <source>
        <strain evidence="5">NBRC 105377</strain>
    </source>
</reference>
<gene>
    <name evidence="5" type="primary">lacI_2</name>
    <name evidence="5" type="ORF">Pfl04_51550</name>
</gene>
<dbReference type="EMBL" id="BONU01000077">
    <property type="protein sequence ID" value="GIG76751.1"/>
    <property type="molecule type" value="Genomic_DNA"/>
</dbReference>
<dbReference type="SMART" id="SM00354">
    <property type="entry name" value="HTH_LACI"/>
    <property type="match status" value="1"/>
</dbReference>
<evidence type="ECO:0000259" key="4">
    <source>
        <dbReference type="PROSITE" id="PS50932"/>
    </source>
</evidence>
<dbReference type="GO" id="GO:0000976">
    <property type="term" value="F:transcription cis-regulatory region binding"/>
    <property type="evidence" value="ECO:0007669"/>
    <property type="project" value="TreeGrafter"/>
</dbReference>
<dbReference type="GO" id="GO:0003700">
    <property type="term" value="F:DNA-binding transcription factor activity"/>
    <property type="evidence" value="ECO:0007669"/>
    <property type="project" value="TreeGrafter"/>
</dbReference>
<organism evidence="5 6">
    <name type="scientific">Planosporangium flavigriseum</name>
    <dbReference type="NCBI Taxonomy" id="373681"/>
    <lineage>
        <taxon>Bacteria</taxon>
        <taxon>Bacillati</taxon>
        <taxon>Actinomycetota</taxon>
        <taxon>Actinomycetes</taxon>
        <taxon>Micromonosporales</taxon>
        <taxon>Micromonosporaceae</taxon>
        <taxon>Planosporangium</taxon>
    </lineage>
</organism>
<dbReference type="CDD" id="cd06267">
    <property type="entry name" value="PBP1_LacI_sugar_binding-like"/>
    <property type="match status" value="1"/>
</dbReference>
<keyword evidence="3" id="KW-0804">Transcription</keyword>
<dbReference type="SUPFAM" id="SSF53822">
    <property type="entry name" value="Periplasmic binding protein-like I"/>
    <property type="match status" value="1"/>
</dbReference>
<dbReference type="InterPro" id="IPR028082">
    <property type="entry name" value="Peripla_BP_I"/>
</dbReference>
<feature type="domain" description="HTH lacI-type" evidence="4">
    <location>
        <begin position="9"/>
        <end position="64"/>
    </location>
</feature>
<protein>
    <submittedName>
        <fullName evidence="5">LacI family transcriptional regulator</fullName>
    </submittedName>
</protein>